<dbReference type="eggNOG" id="ENOG502S30Y">
    <property type="taxonomic scope" value="Eukaryota"/>
</dbReference>
<organism evidence="2 3">
    <name type="scientific">Phytophthora ramorum</name>
    <name type="common">Sudden oak death agent</name>
    <dbReference type="NCBI Taxonomy" id="164328"/>
    <lineage>
        <taxon>Eukaryota</taxon>
        <taxon>Sar</taxon>
        <taxon>Stramenopiles</taxon>
        <taxon>Oomycota</taxon>
        <taxon>Peronosporomycetes</taxon>
        <taxon>Peronosporales</taxon>
        <taxon>Peronosporaceae</taxon>
        <taxon>Phytophthora</taxon>
    </lineage>
</organism>
<evidence type="ECO:0000313" key="3">
    <source>
        <dbReference type="Proteomes" id="UP000005238"/>
    </source>
</evidence>
<dbReference type="InParanoid" id="H3HBE6"/>
<feature type="region of interest" description="Disordered" evidence="1">
    <location>
        <begin position="262"/>
        <end position="343"/>
    </location>
</feature>
<keyword evidence="3" id="KW-1185">Reference proteome</keyword>
<dbReference type="AlphaFoldDB" id="H3HBE6"/>
<proteinExistence type="predicted"/>
<dbReference type="VEuPathDB" id="FungiDB:KRP23_504"/>
<sequence length="408" mass="43855">LLDNLSMWLAADSGVEVENLAACLASSGDDVTACGVISWTSQIVNSDNYAADAIAFHAASPQQSTVWVPIAPDTHSQLPAVYFSCPMVTETGRVHESMTLLFVISPAQIVEQGDLYTGQKFFGNSPYGQFALHGGKPSFYANNGLVESDHVLPVGRFSLLTYRLHSGYAEIKVNGGPWGGESPVEGDTDERHVRITVNEVGRIAEVLVYDAVLDNAQVEAVEKYLYDKWWGNKPFPETVAATSEPGPATEAPHDEIADVLPALNPDLTDPEPASKDPHAEDANGSPTTDPIDPTAIETVSVGPENEPSATGKALQTSSTARQPDGGLTTAAAAETEAAPASKFDPRINIFEWTPPSEGDTSPAKEQWARTVKERVDLIHNFQLGGDVLRALIRQHRDELVALRDELFG</sequence>
<reference evidence="3" key="1">
    <citation type="journal article" date="2006" name="Science">
        <title>Phytophthora genome sequences uncover evolutionary origins and mechanisms of pathogenesis.</title>
        <authorList>
            <person name="Tyler B.M."/>
            <person name="Tripathy S."/>
            <person name="Zhang X."/>
            <person name="Dehal P."/>
            <person name="Jiang R.H."/>
            <person name="Aerts A."/>
            <person name="Arredondo F.D."/>
            <person name="Baxter L."/>
            <person name="Bensasson D."/>
            <person name="Beynon J.L."/>
            <person name="Chapman J."/>
            <person name="Damasceno C.M."/>
            <person name="Dorrance A.E."/>
            <person name="Dou D."/>
            <person name="Dickerman A.W."/>
            <person name="Dubchak I.L."/>
            <person name="Garbelotto M."/>
            <person name="Gijzen M."/>
            <person name="Gordon S.G."/>
            <person name="Govers F."/>
            <person name="Grunwald N.J."/>
            <person name="Huang W."/>
            <person name="Ivors K.L."/>
            <person name="Jones R.W."/>
            <person name="Kamoun S."/>
            <person name="Krampis K."/>
            <person name="Lamour K.H."/>
            <person name="Lee M.K."/>
            <person name="McDonald W.H."/>
            <person name="Medina M."/>
            <person name="Meijer H.J."/>
            <person name="Nordberg E.K."/>
            <person name="Maclean D.J."/>
            <person name="Ospina-Giraldo M.D."/>
            <person name="Morris P.F."/>
            <person name="Phuntumart V."/>
            <person name="Putnam N.H."/>
            <person name="Rash S."/>
            <person name="Rose J.K."/>
            <person name="Sakihama Y."/>
            <person name="Salamov A.A."/>
            <person name="Savidor A."/>
            <person name="Scheuring C.F."/>
            <person name="Smith B.M."/>
            <person name="Sobral B.W."/>
            <person name="Terry A."/>
            <person name="Torto-Alalibo T.A."/>
            <person name="Win J."/>
            <person name="Xu Z."/>
            <person name="Zhang H."/>
            <person name="Grigoriev I.V."/>
            <person name="Rokhsar D.S."/>
            <person name="Boore J.L."/>
        </authorList>
    </citation>
    <scope>NUCLEOTIDE SEQUENCE [LARGE SCALE GENOMIC DNA]</scope>
    <source>
        <strain evidence="3">Pr102</strain>
    </source>
</reference>
<feature type="compositionally biased region" description="Low complexity" evidence="1">
    <location>
        <begin position="328"/>
        <end position="340"/>
    </location>
</feature>
<accession>H3HBE6</accession>
<dbReference type="EMBL" id="DS566008">
    <property type="status" value="NOT_ANNOTATED_CDS"/>
    <property type="molecule type" value="Genomic_DNA"/>
</dbReference>
<dbReference type="OMA" id="RINIFEW"/>
<dbReference type="SUPFAM" id="SSF49899">
    <property type="entry name" value="Concanavalin A-like lectins/glucanases"/>
    <property type="match status" value="1"/>
</dbReference>
<dbReference type="EnsemblProtists" id="Phyra94070">
    <property type="protein sequence ID" value="Phyra94070"/>
    <property type="gene ID" value="Phyra94070"/>
</dbReference>
<name>H3HBE6_PHYRM</name>
<dbReference type="InterPro" id="IPR013320">
    <property type="entry name" value="ConA-like_dom_sf"/>
</dbReference>
<dbReference type="Proteomes" id="UP000005238">
    <property type="component" value="Unassembled WGS sequence"/>
</dbReference>
<reference evidence="2" key="2">
    <citation type="submission" date="2015-06" db="UniProtKB">
        <authorList>
            <consortium name="EnsemblProtists"/>
        </authorList>
    </citation>
    <scope>IDENTIFICATION</scope>
    <source>
        <strain evidence="2">Pr102</strain>
    </source>
</reference>
<dbReference type="VEuPathDB" id="FungiDB:KRP22_6594"/>
<evidence type="ECO:0000313" key="2">
    <source>
        <dbReference type="EnsemblProtists" id="Phyra94070"/>
    </source>
</evidence>
<feature type="compositionally biased region" description="Basic and acidic residues" evidence="1">
    <location>
        <begin position="272"/>
        <end position="281"/>
    </location>
</feature>
<dbReference type="HOGENOM" id="CLU_062340_0_0_1"/>
<protein>
    <submittedName>
        <fullName evidence="2">Uncharacterized protein</fullName>
    </submittedName>
</protein>
<evidence type="ECO:0000256" key="1">
    <source>
        <dbReference type="SAM" id="MobiDB-lite"/>
    </source>
</evidence>